<name>A0ABR6VTD0_9BACT</name>
<keyword evidence="8" id="KW-0472">Membrane</keyword>
<evidence type="ECO:0000256" key="3">
    <source>
        <dbReference type="ARBA" id="ARBA00022475"/>
    </source>
</evidence>
<dbReference type="InterPro" id="IPR005170">
    <property type="entry name" value="Transptr-assoc_dom"/>
</dbReference>
<evidence type="ECO:0000256" key="5">
    <source>
        <dbReference type="ARBA" id="ARBA00023122"/>
    </source>
</evidence>
<dbReference type="InterPro" id="IPR046342">
    <property type="entry name" value="CBS_dom_sf"/>
</dbReference>
<dbReference type="CDD" id="cd04590">
    <property type="entry name" value="CBS_pair_CorC_HlyC_assoc"/>
    <property type="match status" value="1"/>
</dbReference>
<evidence type="ECO:0000259" key="9">
    <source>
        <dbReference type="PROSITE" id="PS51371"/>
    </source>
</evidence>
<keyword evidence="5 6" id="KW-0129">CBS domain</keyword>
<feature type="domain" description="CBS" evidence="9">
    <location>
        <begin position="295"/>
        <end position="352"/>
    </location>
</feature>
<dbReference type="Gene3D" id="3.10.580.10">
    <property type="entry name" value="CBS-domain"/>
    <property type="match status" value="1"/>
</dbReference>
<dbReference type="InterPro" id="IPR036318">
    <property type="entry name" value="FAD-bd_PCMH-like_sf"/>
</dbReference>
<feature type="transmembrane region" description="Helical" evidence="8">
    <location>
        <begin position="118"/>
        <end position="139"/>
    </location>
</feature>
<organism evidence="10 11">
    <name type="scientific">Rufibacter sediminis</name>
    <dbReference type="NCBI Taxonomy" id="2762756"/>
    <lineage>
        <taxon>Bacteria</taxon>
        <taxon>Pseudomonadati</taxon>
        <taxon>Bacteroidota</taxon>
        <taxon>Cytophagia</taxon>
        <taxon>Cytophagales</taxon>
        <taxon>Hymenobacteraceae</taxon>
        <taxon>Rufibacter</taxon>
    </lineage>
</organism>
<dbReference type="PANTHER" id="PTHR22777:SF32">
    <property type="entry name" value="UPF0053 INNER MEMBRANE PROTEIN YFJD"/>
    <property type="match status" value="1"/>
</dbReference>
<comment type="similarity">
    <text evidence="2">Belongs to the UPF0053 family.</text>
</comment>
<accession>A0ABR6VTD0</accession>
<dbReference type="InterPro" id="IPR016169">
    <property type="entry name" value="FAD-bd_PCMH_sub2"/>
</dbReference>
<dbReference type="Pfam" id="PF03471">
    <property type="entry name" value="CorC_HlyC"/>
    <property type="match status" value="1"/>
</dbReference>
<keyword evidence="8" id="KW-0812">Transmembrane</keyword>
<evidence type="ECO:0000256" key="7">
    <source>
        <dbReference type="SAM" id="MobiDB-lite"/>
    </source>
</evidence>
<feature type="transmembrane region" description="Helical" evidence="8">
    <location>
        <begin position="83"/>
        <end position="106"/>
    </location>
</feature>
<dbReference type="SMART" id="SM01091">
    <property type="entry name" value="CorC_HlyC"/>
    <property type="match status" value="1"/>
</dbReference>
<feature type="region of interest" description="Disordered" evidence="7">
    <location>
        <begin position="190"/>
        <end position="211"/>
    </location>
</feature>
<dbReference type="SMART" id="SM00116">
    <property type="entry name" value="CBS"/>
    <property type="match status" value="2"/>
</dbReference>
<keyword evidence="4" id="KW-0677">Repeat</keyword>
<evidence type="ECO:0000256" key="2">
    <source>
        <dbReference type="ARBA" id="ARBA00006337"/>
    </source>
</evidence>
<proteinExistence type="inferred from homology"/>
<dbReference type="Pfam" id="PF00571">
    <property type="entry name" value="CBS"/>
    <property type="match status" value="2"/>
</dbReference>
<dbReference type="RefSeq" id="WP_186638272.1">
    <property type="nucleotide sequence ID" value="NZ_JACOAF010000030.1"/>
</dbReference>
<feature type="transmembrane region" description="Helical" evidence="8">
    <location>
        <begin position="29"/>
        <end position="53"/>
    </location>
</feature>
<evidence type="ECO:0000256" key="1">
    <source>
        <dbReference type="ARBA" id="ARBA00004651"/>
    </source>
</evidence>
<comment type="subcellular location">
    <subcellularLocation>
        <location evidence="1">Cell membrane</location>
        <topology evidence="1">Multi-pass membrane protein</topology>
    </subcellularLocation>
</comment>
<comment type="caution">
    <text evidence="10">The sequence shown here is derived from an EMBL/GenBank/DDBJ whole genome shotgun (WGS) entry which is preliminary data.</text>
</comment>
<dbReference type="EMBL" id="JACOAF010000030">
    <property type="protein sequence ID" value="MBC3540468.1"/>
    <property type="molecule type" value="Genomic_DNA"/>
</dbReference>
<evidence type="ECO:0000313" key="10">
    <source>
        <dbReference type="EMBL" id="MBC3540468.1"/>
    </source>
</evidence>
<evidence type="ECO:0000256" key="4">
    <source>
        <dbReference type="ARBA" id="ARBA00022737"/>
    </source>
</evidence>
<keyword evidence="8" id="KW-1133">Transmembrane helix</keyword>
<evidence type="ECO:0000256" key="8">
    <source>
        <dbReference type="SAM" id="Phobius"/>
    </source>
</evidence>
<feature type="compositionally biased region" description="Basic and acidic residues" evidence="7">
    <location>
        <begin position="195"/>
        <end position="204"/>
    </location>
</feature>
<dbReference type="PANTHER" id="PTHR22777">
    <property type="entry name" value="HEMOLYSIN-RELATED"/>
    <property type="match status" value="1"/>
</dbReference>
<evidence type="ECO:0000313" key="11">
    <source>
        <dbReference type="Proteomes" id="UP000659698"/>
    </source>
</evidence>
<protein>
    <submittedName>
        <fullName evidence="10">CBS domain-containing protein</fullName>
    </submittedName>
</protein>
<keyword evidence="11" id="KW-1185">Reference proteome</keyword>
<reference evidence="10 11" key="1">
    <citation type="journal article" date="2019" name="Int. J. Syst. Evol. Microbiol.">
        <title>Rufibacter sediminis sp. nov., isolated from freshwater lake sediment.</title>
        <authorList>
            <person name="Qu J.H."/>
            <person name="Zhang L.J."/>
            <person name="Fu Y.H."/>
            <person name="Li H.F."/>
        </authorList>
    </citation>
    <scope>NUCLEOTIDE SEQUENCE [LARGE SCALE GENOMIC DNA]</scope>
    <source>
        <strain evidence="10 11">H-1</strain>
    </source>
</reference>
<gene>
    <name evidence="10" type="ORF">H7U12_12320</name>
</gene>
<dbReference type="Gene3D" id="3.30.465.10">
    <property type="match status" value="1"/>
</dbReference>
<dbReference type="SUPFAM" id="SSF56176">
    <property type="entry name" value="FAD-binding/transporter-associated domain-like"/>
    <property type="match status" value="1"/>
</dbReference>
<dbReference type="PROSITE" id="PS51371">
    <property type="entry name" value="CBS"/>
    <property type="match status" value="2"/>
</dbReference>
<dbReference type="InterPro" id="IPR000644">
    <property type="entry name" value="CBS_dom"/>
</dbReference>
<dbReference type="Proteomes" id="UP000659698">
    <property type="component" value="Unassembled WGS sequence"/>
</dbReference>
<evidence type="ECO:0000256" key="6">
    <source>
        <dbReference type="PROSITE-ProRule" id="PRU00703"/>
    </source>
</evidence>
<feature type="domain" description="CBS" evidence="9">
    <location>
        <begin position="231"/>
        <end position="290"/>
    </location>
</feature>
<dbReference type="SUPFAM" id="SSF54631">
    <property type="entry name" value="CBS-domain pair"/>
    <property type="match status" value="1"/>
</dbReference>
<dbReference type="InterPro" id="IPR044751">
    <property type="entry name" value="Ion_transp-like_CBS"/>
</dbReference>
<sequence>MESIPPLGEPSSWGSLLAFTLSSLYGTDWVLPSALLVLLLGGKLALIAALAAFQQFLSNTTSLTPVQKAAALPTVFYEEPERVAWAGTFVASMLFLLVGGCGYWVGTSLFSFPTVAPWLYSAGSLLVIATLLVMLRLYFAQWGRTRQAATSHPLLLPVLKAAHWVGSPFVFFMLPLQQLAGRTRVAFGTPSPSEELSHSLDHSPTEPASPQEKGLLKAIVNFSSITVRQIMRARADVIAIHRRVPFQSLLKQVKQCGYSRIPVYSQGTDKLDGILYVKDLLSYLNAPGDFVWQNLIRTPYFVPETKKIDELLREFQERRVHMAIVVNEYGETTGLITLEDVIEEIVGEIHDELDEEEDHYYTQLDERTFLFEGSTSLHDFCKVVDPPAELLKDIKGDVESVAGLMLRLFSRIPHTGEETQLGPYLFRIEAADSKKIKKVRVHEAVPHPHNEKE</sequence>
<keyword evidence="3" id="KW-1003">Cell membrane</keyword>